<sequence>MGRFSGARGQPAAFDDSAFYSAAREQRTEAHRIVIAAGGVLRPGVRPNSLVKTTSVLSDILVIRIKPLSIFVARGLLSMQ</sequence>
<protein>
    <submittedName>
        <fullName evidence="1">Uncharacterized protein</fullName>
    </submittedName>
</protein>
<evidence type="ECO:0000313" key="1">
    <source>
        <dbReference type="EMBL" id="ABJ84014.1"/>
    </source>
</evidence>
<reference evidence="1" key="1">
    <citation type="submission" date="2006-10" db="EMBL/GenBank/DDBJ databases">
        <title>Complete sequence of Solibacter usitatus Ellin6076.</title>
        <authorList>
            <consortium name="US DOE Joint Genome Institute"/>
            <person name="Copeland A."/>
            <person name="Lucas S."/>
            <person name="Lapidus A."/>
            <person name="Barry K."/>
            <person name="Detter J.C."/>
            <person name="Glavina del Rio T."/>
            <person name="Hammon N."/>
            <person name="Israni S."/>
            <person name="Dalin E."/>
            <person name="Tice H."/>
            <person name="Pitluck S."/>
            <person name="Thompson L.S."/>
            <person name="Brettin T."/>
            <person name="Bruce D."/>
            <person name="Han C."/>
            <person name="Tapia R."/>
            <person name="Gilna P."/>
            <person name="Schmutz J."/>
            <person name="Larimer F."/>
            <person name="Land M."/>
            <person name="Hauser L."/>
            <person name="Kyrpides N."/>
            <person name="Mikhailova N."/>
            <person name="Janssen P.H."/>
            <person name="Kuske C.R."/>
            <person name="Richardson P."/>
        </authorList>
    </citation>
    <scope>NUCLEOTIDE SEQUENCE</scope>
    <source>
        <strain evidence="1">Ellin6076</strain>
    </source>
</reference>
<name>Q022T6_SOLUE</name>
<accession>Q022T6</accession>
<gene>
    <name evidence="1" type="ordered locus">Acid_3035</name>
</gene>
<dbReference type="AlphaFoldDB" id="Q022T6"/>
<dbReference type="InParanoid" id="Q022T6"/>
<dbReference type="KEGG" id="sus:Acid_3035"/>
<organism evidence="1">
    <name type="scientific">Solibacter usitatus (strain Ellin6076)</name>
    <dbReference type="NCBI Taxonomy" id="234267"/>
    <lineage>
        <taxon>Bacteria</taxon>
        <taxon>Pseudomonadati</taxon>
        <taxon>Acidobacteriota</taxon>
        <taxon>Terriglobia</taxon>
        <taxon>Bryobacterales</taxon>
        <taxon>Solibacteraceae</taxon>
        <taxon>Candidatus Solibacter</taxon>
    </lineage>
</organism>
<proteinExistence type="predicted"/>
<dbReference type="HOGENOM" id="CLU_2587891_0_0_0"/>
<dbReference type="EMBL" id="CP000473">
    <property type="protein sequence ID" value="ABJ84014.1"/>
    <property type="molecule type" value="Genomic_DNA"/>
</dbReference>
<dbReference type="STRING" id="234267.Acid_3035"/>